<dbReference type="EMBL" id="SJPZ01000001">
    <property type="protein sequence ID" value="TWU65456.1"/>
    <property type="molecule type" value="Genomic_DNA"/>
</dbReference>
<dbReference type="AlphaFoldDB" id="A0A5C5Y7Z4"/>
<dbReference type="Proteomes" id="UP000317238">
    <property type="component" value="Unassembled WGS sequence"/>
</dbReference>
<organism evidence="2 5">
    <name type="scientific">Crateriforma conspicua</name>
    <dbReference type="NCBI Taxonomy" id="2527996"/>
    <lineage>
        <taxon>Bacteria</taxon>
        <taxon>Pseudomonadati</taxon>
        <taxon>Planctomycetota</taxon>
        <taxon>Planctomycetia</taxon>
        <taxon>Planctomycetales</taxon>
        <taxon>Planctomycetaceae</taxon>
        <taxon>Crateriforma</taxon>
    </lineage>
</organism>
<feature type="transmembrane region" description="Helical" evidence="1">
    <location>
        <begin position="50"/>
        <end position="70"/>
    </location>
</feature>
<evidence type="ECO:0000313" key="4">
    <source>
        <dbReference type="Proteomes" id="UP000316476"/>
    </source>
</evidence>
<dbReference type="EMBL" id="SJPL01000001">
    <property type="protein sequence ID" value="TWT70601.1"/>
    <property type="molecule type" value="Genomic_DNA"/>
</dbReference>
<name>A0A5C5Y7Z4_9PLAN</name>
<reference evidence="4 5" key="1">
    <citation type="submission" date="2019-02" db="EMBL/GenBank/DDBJ databases">
        <title>Deep-cultivation of Planctomycetes and their phenomic and genomic characterization uncovers novel biology.</title>
        <authorList>
            <person name="Wiegand S."/>
            <person name="Jogler M."/>
            <person name="Boedeker C."/>
            <person name="Pinto D."/>
            <person name="Vollmers J."/>
            <person name="Rivas-Marin E."/>
            <person name="Kohn T."/>
            <person name="Peeters S.H."/>
            <person name="Heuer A."/>
            <person name="Rast P."/>
            <person name="Oberbeckmann S."/>
            <person name="Bunk B."/>
            <person name="Jeske O."/>
            <person name="Meyerdierks A."/>
            <person name="Storesund J.E."/>
            <person name="Kallscheuer N."/>
            <person name="Luecker S."/>
            <person name="Lage O.M."/>
            <person name="Pohl T."/>
            <person name="Merkel B.J."/>
            <person name="Hornburger P."/>
            <person name="Mueller R.-W."/>
            <person name="Bruemmer F."/>
            <person name="Labrenz M."/>
            <person name="Spormann A.M."/>
            <person name="Op Den Camp H."/>
            <person name="Overmann J."/>
            <person name="Amann R."/>
            <person name="Jetten M.S.M."/>
            <person name="Mascher T."/>
            <person name="Medema M.H."/>
            <person name="Devos D.P."/>
            <person name="Kaster A.-K."/>
            <person name="Ovreas L."/>
            <person name="Rohde M."/>
            <person name="Galperin M.Y."/>
            <person name="Jogler C."/>
        </authorList>
    </citation>
    <scope>NUCLEOTIDE SEQUENCE [LARGE SCALE GENOMIC DNA]</scope>
    <source>
        <strain evidence="2 5">Pan14r</strain>
        <strain evidence="3 4">V7</strain>
    </source>
</reference>
<dbReference type="Proteomes" id="UP000316476">
    <property type="component" value="Unassembled WGS sequence"/>
</dbReference>
<sequence length="79" mass="8614">MVKFFKLPLIVTAIVLPLMLIVGVLVMMWLDGQGLSNRELSERASKLGSATAVIGCIIIAPFWLIAAAKFGKAKRESRL</sequence>
<keyword evidence="1" id="KW-0812">Transmembrane</keyword>
<protein>
    <submittedName>
        <fullName evidence="2">Uncharacterized protein</fullName>
    </submittedName>
</protein>
<evidence type="ECO:0000256" key="1">
    <source>
        <dbReference type="SAM" id="Phobius"/>
    </source>
</evidence>
<comment type="caution">
    <text evidence="2">The sequence shown here is derived from an EMBL/GenBank/DDBJ whole genome shotgun (WGS) entry which is preliminary data.</text>
</comment>
<evidence type="ECO:0000313" key="5">
    <source>
        <dbReference type="Proteomes" id="UP000317238"/>
    </source>
</evidence>
<proteinExistence type="predicted"/>
<keyword evidence="1" id="KW-1133">Transmembrane helix</keyword>
<gene>
    <name evidence="2" type="ORF">Pan14r_29080</name>
    <name evidence="3" type="ORF">V7x_10030</name>
</gene>
<dbReference type="RefSeq" id="WP_145302123.1">
    <property type="nucleotide sequence ID" value="NZ_CP036319.1"/>
</dbReference>
<evidence type="ECO:0000313" key="2">
    <source>
        <dbReference type="EMBL" id="TWT70601.1"/>
    </source>
</evidence>
<accession>A0A5C6FT14</accession>
<feature type="transmembrane region" description="Helical" evidence="1">
    <location>
        <begin position="7"/>
        <end position="30"/>
    </location>
</feature>
<evidence type="ECO:0000313" key="3">
    <source>
        <dbReference type="EMBL" id="TWU65456.1"/>
    </source>
</evidence>
<keyword evidence="1" id="KW-0472">Membrane</keyword>
<dbReference type="OrthoDB" id="9875231at2"/>
<accession>A0A5C5Y7Z4</accession>
<keyword evidence="5" id="KW-1185">Reference proteome</keyword>